<gene>
    <name evidence="2" type="ORF">DEO72_LG1g2953</name>
</gene>
<organism evidence="2 3">
    <name type="scientific">Vigna unguiculata</name>
    <name type="common">Cowpea</name>
    <dbReference type="NCBI Taxonomy" id="3917"/>
    <lineage>
        <taxon>Eukaryota</taxon>
        <taxon>Viridiplantae</taxon>
        <taxon>Streptophyta</taxon>
        <taxon>Embryophyta</taxon>
        <taxon>Tracheophyta</taxon>
        <taxon>Spermatophyta</taxon>
        <taxon>Magnoliopsida</taxon>
        <taxon>eudicotyledons</taxon>
        <taxon>Gunneridae</taxon>
        <taxon>Pentapetalae</taxon>
        <taxon>rosids</taxon>
        <taxon>fabids</taxon>
        <taxon>Fabales</taxon>
        <taxon>Fabaceae</taxon>
        <taxon>Papilionoideae</taxon>
        <taxon>50 kb inversion clade</taxon>
        <taxon>NPAAA clade</taxon>
        <taxon>indigoferoid/millettioid clade</taxon>
        <taxon>Phaseoleae</taxon>
        <taxon>Vigna</taxon>
    </lineage>
</organism>
<feature type="region of interest" description="Disordered" evidence="1">
    <location>
        <begin position="1"/>
        <end position="41"/>
    </location>
</feature>
<feature type="compositionally biased region" description="Basic and acidic residues" evidence="1">
    <location>
        <begin position="14"/>
        <end position="33"/>
    </location>
</feature>
<feature type="compositionally biased region" description="Basic and acidic residues" evidence="1">
    <location>
        <begin position="511"/>
        <end position="537"/>
    </location>
</feature>
<feature type="region of interest" description="Disordered" evidence="1">
    <location>
        <begin position="511"/>
        <end position="556"/>
    </location>
</feature>
<accession>A0A4D6KZ63</accession>
<dbReference type="EMBL" id="CP039345">
    <property type="protein sequence ID" value="QCD79314.1"/>
    <property type="molecule type" value="Genomic_DNA"/>
</dbReference>
<proteinExistence type="predicted"/>
<reference evidence="2 3" key="1">
    <citation type="submission" date="2019-04" db="EMBL/GenBank/DDBJ databases">
        <title>An improved genome assembly and genetic linkage map for asparagus bean, Vigna unguiculata ssp. sesquipedialis.</title>
        <authorList>
            <person name="Xia Q."/>
            <person name="Zhang R."/>
            <person name="Dong Y."/>
        </authorList>
    </citation>
    <scope>NUCLEOTIDE SEQUENCE [LARGE SCALE GENOMIC DNA]</scope>
    <source>
        <tissue evidence="2">Leaf</tissue>
    </source>
</reference>
<dbReference type="AlphaFoldDB" id="A0A4D6KZ63"/>
<evidence type="ECO:0000313" key="3">
    <source>
        <dbReference type="Proteomes" id="UP000501690"/>
    </source>
</evidence>
<keyword evidence="3" id="KW-1185">Reference proteome</keyword>
<feature type="compositionally biased region" description="Acidic residues" evidence="1">
    <location>
        <begin position="547"/>
        <end position="556"/>
    </location>
</feature>
<dbReference type="Proteomes" id="UP000501690">
    <property type="component" value="Linkage Group LG1"/>
</dbReference>
<name>A0A4D6KZ63_VIGUN</name>
<evidence type="ECO:0000313" key="2">
    <source>
        <dbReference type="EMBL" id="QCD79314.1"/>
    </source>
</evidence>
<evidence type="ECO:0000256" key="1">
    <source>
        <dbReference type="SAM" id="MobiDB-lite"/>
    </source>
</evidence>
<feature type="compositionally biased region" description="Low complexity" evidence="1">
    <location>
        <begin position="1"/>
        <end position="13"/>
    </location>
</feature>
<protein>
    <submittedName>
        <fullName evidence="2">Uncharacterized protein</fullName>
    </submittedName>
</protein>
<sequence length="556" mass="61773">MSSSSNMFSLSDSGSERSRDSGSSRDDSSDREGVGSVGRIPVEGVVEIREDSPEELAESNWPAKTRYEWVAADGARRDIIAPKRVTAVECACHGREGAAEEFFYIAAIVECCPYSASSEQLGVLASFQITVHGVVLGTVSPSVPILFCHKAEESDNMVIVNQPAWSQQIGGLHSIVQAFQRWVLHSCSKAGWSVAFLYRGCRPGLNKLEAFTQSFKHVKDGFFKVVVTPAGRSHFYTADGNTKFPFFWTGNPWRYKVISREDLSVGEKELVDTLMQFSDKMPTKGLVRVYNSVHPIIDIEGHMAQLGKKNLTLFQAFRKEKAVKAKVVGNTVVPNLQDSLVDIHVHGGTKRKVELPIRAGKGKDVKKMRAAVMGPGSTSGVKGPEAGLIELPETTVRKDIEINVSESLINSIDNMEPRALVKAMVEFSSKTLLLSRRVGSLYERELKEGNRTKVEELQEKVDKHDEEKEAWKKEKEEWELERKRLATWRVRCLDSEEKLKGRIAELEADYDDIKEKHDGLEDEEKSSLEGNGEKEAVDADVGGNEVVAEDVEQNAA</sequence>